<dbReference type="Gene3D" id="3.40.50.1820">
    <property type="entry name" value="alpha/beta hydrolase"/>
    <property type="match status" value="1"/>
</dbReference>
<dbReference type="EMBL" id="FXAZ01000006">
    <property type="protein sequence ID" value="SMG55334.1"/>
    <property type="molecule type" value="Genomic_DNA"/>
</dbReference>
<protein>
    <recommendedName>
        <fullName evidence="4">Chlorophyllase enzyme</fullName>
    </recommendedName>
</protein>
<evidence type="ECO:0000313" key="2">
    <source>
        <dbReference type="EMBL" id="SMG55334.1"/>
    </source>
</evidence>
<dbReference type="AlphaFoldDB" id="A0A1X7LPC2"/>
<dbReference type="STRING" id="1852522.SAMN06295960_3877"/>
<dbReference type="RefSeq" id="WP_085497002.1">
    <property type="nucleotide sequence ID" value="NZ_FXAZ01000006.1"/>
</dbReference>
<keyword evidence="1" id="KW-0472">Membrane</keyword>
<dbReference type="PANTHER" id="PTHR33428">
    <property type="entry name" value="CHLOROPHYLLASE-2, CHLOROPLASTIC"/>
    <property type="match status" value="1"/>
</dbReference>
<keyword evidence="1" id="KW-1133">Transmembrane helix</keyword>
<dbReference type="PANTHER" id="PTHR33428:SF2">
    <property type="entry name" value="CHLOROPHYLLASE-2"/>
    <property type="match status" value="1"/>
</dbReference>
<feature type="transmembrane region" description="Helical" evidence="1">
    <location>
        <begin position="152"/>
        <end position="174"/>
    </location>
</feature>
<proteinExistence type="predicted"/>
<reference evidence="2 3" key="1">
    <citation type="submission" date="2017-04" db="EMBL/GenBank/DDBJ databases">
        <authorList>
            <person name="Afonso C.L."/>
            <person name="Miller P.J."/>
            <person name="Scott M.A."/>
            <person name="Spackman E."/>
            <person name="Goraichik I."/>
            <person name="Dimitrov K.M."/>
            <person name="Suarez D.L."/>
            <person name="Swayne D.E."/>
        </authorList>
    </citation>
    <scope>NUCLEOTIDE SEQUENCE [LARGE SCALE GENOMIC DNA]</scope>
    <source>
        <strain evidence="2 3">11</strain>
    </source>
</reference>
<feature type="transmembrane region" description="Helical" evidence="1">
    <location>
        <begin position="120"/>
        <end position="140"/>
    </location>
</feature>
<sequence>MTNPILQEKKRARFRLSRLFHPLKRLAPLTPGWKGASLMLGAAVLCFYFVQGYALLGSRGFGDYLLGTVVSLISIVLLTGMSAALIHWAKKMPTRYIWLVLASLCLLIICFVGPPPLMFAVSLSIIVAFSIVGMVVYRFFVGSYRGANKRSVIFASISFGAALIYLVIGGFWLFSEGNEQLPKPYRLQAIIPADQIAAEQHAAKLSNPAEQGEYKVRTLTYGSQDSYRKAFNAPDSLITKQVDGSAFISNWSSLRTRTFGFGPDAMALNGTVWYPEGDGPFPLVVTVHGNHLATDYSDPGYAYLGELLASRGYIFVSIDENFLNTSPYDDLFILSVLQNDNSARGWLMLEHLKAWQEWATAKDNPFYGKVDMNNIALIGHSRGGEAVAIAAAYNELTASPDNGNIAFDYNFGIQAIISIAGTDGQYKPAGQSTPLNDISYLAIHGAHDMDVSSFDGASQYSRIGFTEPSDDYKASVYIYGANHGQFNTEWGSVDSVGFGNKLYNTAQLLSQEEQLQATKVIISSFLESTLKGRDEYRSVFQSLGHAREWLPDTMYISNYWDAHTMGISSFDEDIDLGTTTLEGGKLIGEQLQVWKEEKVKMKYATNLYSAVRLGWNRKAASSPPAYTIVLPDKHELNIADHSALVFAMADRDDNKESSLDMDALIDLTIQAVDNKGNIASLPLSSQAALLPMLEGHIVKWPLSSIVPTKEPIFQNFTIPMNKLTRANPRFSPSELRQIRFVFDKTAQGTVLLRDIGIRHDMNDTNR</sequence>
<name>A0A1X7LPC2_9BACL</name>
<evidence type="ECO:0000256" key="1">
    <source>
        <dbReference type="SAM" id="Phobius"/>
    </source>
</evidence>
<keyword evidence="1" id="KW-0812">Transmembrane</keyword>
<feature type="transmembrane region" description="Helical" evidence="1">
    <location>
        <begin position="35"/>
        <end position="56"/>
    </location>
</feature>
<feature type="transmembrane region" description="Helical" evidence="1">
    <location>
        <begin position="96"/>
        <end position="114"/>
    </location>
</feature>
<gene>
    <name evidence="2" type="ORF">SAMN06295960_3877</name>
</gene>
<dbReference type="GO" id="GO:0047746">
    <property type="term" value="F:chlorophyllase activity"/>
    <property type="evidence" value="ECO:0007669"/>
    <property type="project" value="TreeGrafter"/>
</dbReference>
<evidence type="ECO:0000313" key="3">
    <source>
        <dbReference type="Proteomes" id="UP000193834"/>
    </source>
</evidence>
<dbReference type="Proteomes" id="UP000193834">
    <property type="component" value="Unassembled WGS sequence"/>
</dbReference>
<dbReference type="GO" id="GO:0015996">
    <property type="term" value="P:chlorophyll catabolic process"/>
    <property type="evidence" value="ECO:0007669"/>
    <property type="project" value="TreeGrafter"/>
</dbReference>
<evidence type="ECO:0008006" key="4">
    <source>
        <dbReference type="Google" id="ProtNLM"/>
    </source>
</evidence>
<organism evidence="2 3">
    <name type="scientific">Paenibacillus aquistagni</name>
    <dbReference type="NCBI Taxonomy" id="1852522"/>
    <lineage>
        <taxon>Bacteria</taxon>
        <taxon>Bacillati</taxon>
        <taxon>Bacillota</taxon>
        <taxon>Bacilli</taxon>
        <taxon>Bacillales</taxon>
        <taxon>Paenibacillaceae</taxon>
        <taxon>Paenibacillus</taxon>
    </lineage>
</organism>
<dbReference type="SUPFAM" id="SSF53474">
    <property type="entry name" value="alpha/beta-Hydrolases"/>
    <property type="match status" value="1"/>
</dbReference>
<keyword evidence="3" id="KW-1185">Reference proteome</keyword>
<accession>A0A1X7LPC2</accession>
<dbReference type="InterPro" id="IPR029058">
    <property type="entry name" value="AB_hydrolase_fold"/>
</dbReference>
<feature type="transmembrane region" description="Helical" evidence="1">
    <location>
        <begin position="68"/>
        <end position="89"/>
    </location>
</feature>